<reference evidence="2 3" key="1">
    <citation type="submission" date="2024-05" db="EMBL/GenBank/DDBJ databases">
        <title>Genome sequencing and assembly of Indian major carp, Cirrhinus mrigala (Hamilton, 1822).</title>
        <authorList>
            <person name="Mohindra V."/>
            <person name="Chowdhury L.M."/>
            <person name="Lal K."/>
            <person name="Jena J.K."/>
        </authorList>
    </citation>
    <scope>NUCLEOTIDE SEQUENCE [LARGE SCALE GENOMIC DNA]</scope>
    <source>
        <strain evidence="2">CM1030</strain>
        <tissue evidence="2">Blood</tissue>
    </source>
</reference>
<protein>
    <submittedName>
        <fullName evidence="2">Uncharacterized protein</fullName>
    </submittedName>
</protein>
<evidence type="ECO:0000256" key="1">
    <source>
        <dbReference type="SAM" id="MobiDB-lite"/>
    </source>
</evidence>
<proteinExistence type="predicted"/>
<gene>
    <name evidence="2" type="ORF">M9458_040817</name>
</gene>
<sequence length="61" mass="6530">CFVRLGAVYPASSTCLTLVTGGKPSVRLSRAASSRSCRMYPRSHHSSSSPLRRPSTSSSLM</sequence>
<feature type="non-terminal residue" evidence="2">
    <location>
        <position position="61"/>
    </location>
</feature>
<dbReference type="EMBL" id="JAMKFB020000020">
    <property type="protein sequence ID" value="KAL0165064.1"/>
    <property type="molecule type" value="Genomic_DNA"/>
</dbReference>
<feature type="compositionally biased region" description="Low complexity" evidence="1">
    <location>
        <begin position="46"/>
        <end position="61"/>
    </location>
</feature>
<dbReference type="Proteomes" id="UP001529510">
    <property type="component" value="Unassembled WGS sequence"/>
</dbReference>
<accession>A0ABD0NT25</accession>
<dbReference type="AlphaFoldDB" id="A0ABD0NT25"/>
<feature type="region of interest" description="Disordered" evidence="1">
    <location>
        <begin position="30"/>
        <end position="61"/>
    </location>
</feature>
<feature type="non-terminal residue" evidence="2">
    <location>
        <position position="1"/>
    </location>
</feature>
<keyword evidence="3" id="KW-1185">Reference proteome</keyword>
<comment type="caution">
    <text evidence="2">The sequence shown here is derived from an EMBL/GenBank/DDBJ whole genome shotgun (WGS) entry which is preliminary data.</text>
</comment>
<evidence type="ECO:0000313" key="2">
    <source>
        <dbReference type="EMBL" id="KAL0165064.1"/>
    </source>
</evidence>
<evidence type="ECO:0000313" key="3">
    <source>
        <dbReference type="Proteomes" id="UP001529510"/>
    </source>
</evidence>
<name>A0ABD0NT25_CIRMR</name>
<organism evidence="2 3">
    <name type="scientific">Cirrhinus mrigala</name>
    <name type="common">Mrigala</name>
    <dbReference type="NCBI Taxonomy" id="683832"/>
    <lineage>
        <taxon>Eukaryota</taxon>
        <taxon>Metazoa</taxon>
        <taxon>Chordata</taxon>
        <taxon>Craniata</taxon>
        <taxon>Vertebrata</taxon>
        <taxon>Euteleostomi</taxon>
        <taxon>Actinopterygii</taxon>
        <taxon>Neopterygii</taxon>
        <taxon>Teleostei</taxon>
        <taxon>Ostariophysi</taxon>
        <taxon>Cypriniformes</taxon>
        <taxon>Cyprinidae</taxon>
        <taxon>Labeoninae</taxon>
        <taxon>Labeonini</taxon>
        <taxon>Cirrhinus</taxon>
    </lineage>
</organism>